<dbReference type="PROSITE" id="PS50893">
    <property type="entry name" value="ABC_TRANSPORTER_2"/>
    <property type="match status" value="1"/>
</dbReference>
<protein>
    <submittedName>
        <fullName evidence="5">ABC transporter, ATP-binding protein</fullName>
    </submittedName>
</protein>
<dbReference type="SUPFAM" id="SSF52540">
    <property type="entry name" value="P-loop containing nucleoside triphosphate hydrolases"/>
    <property type="match status" value="1"/>
</dbReference>
<evidence type="ECO:0000313" key="5">
    <source>
        <dbReference type="EMBL" id="SPQ02084.1"/>
    </source>
</evidence>
<evidence type="ECO:0000313" key="6">
    <source>
        <dbReference type="Proteomes" id="UP000245125"/>
    </source>
</evidence>
<dbReference type="Proteomes" id="UP000245125">
    <property type="component" value="Unassembled WGS sequence"/>
</dbReference>
<name>A0A2U3QL00_9BACT</name>
<dbReference type="SMART" id="SM00382">
    <property type="entry name" value="AAA"/>
    <property type="match status" value="1"/>
</dbReference>
<dbReference type="Pfam" id="PF00005">
    <property type="entry name" value="ABC_tran"/>
    <property type="match status" value="1"/>
</dbReference>
<keyword evidence="6" id="KW-1185">Reference proteome</keyword>
<dbReference type="OrthoDB" id="9782311at2"/>
<evidence type="ECO:0000256" key="1">
    <source>
        <dbReference type="ARBA" id="ARBA00022448"/>
    </source>
</evidence>
<sequence length="249" mass="28044">MIEFRQVHFSYNSREILKDVNFSVGFHERMAVLGGSGEGKTTILKLILGLIRPDGGKIFVDGEDITVKQESELRDIRMKFNMVFQDGALFDSLNVKENVAFCLREYTNLSEDAIDKKVRRILHTVGVEHALELMPEELSGGMHRRVSLARSLALATPLMFLYDEPTTGLDPLNADNICRLIADLSREGKGFIMVTHKVSDALKVADRFVFLRDGRLLFDGNSHELLNTTYTDLKAFVGEVVPRDSSHAR</sequence>
<keyword evidence="3 5" id="KW-0067">ATP-binding</keyword>
<evidence type="ECO:0000256" key="2">
    <source>
        <dbReference type="ARBA" id="ARBA00022741"/>
    </source>
</evidence>
<evidence type="ECO:0000256" key="3">
    <source>
        <dbReference type="ARBA" id="ARBA00022840"/>
    </source>
</evidence>
<dbReference type="Gene3D" id="3.40.50.300">
    <property type="entry name" value="P-loop containing nucleotide triphosphate hydrolases"/>
    <property type="match status" value="1"/>
</dbReference>
<dbReference type="GO" id="GO:0016887">
    <property type="term" value="F:ATP hydrolysis activity"/>
    <property type="evidence" value="ECO:0007669"/>
    <property type="project" value="InterPro"/>
</dbReference>
<organism evidence="5 6">
    <name type="scientific">Candidatus Sulfobium mesophilum</name>
    <dbReference type="NCBI Taxonomy" id="2016548"/>
    <lineage>
        <taxon>Bacteria</taxon>
        <taxon>Pseudomonadati</taxon>
        <taxon>Nitrospirota</taxon>
        <taxon>Nitrospiria</taxon>
        <taxon>Nitrospirales</taxon>
        <taxon>Nitrospiraceae</taxon>
        <taxon>Candidatus Sulfobium</taxon>
    </lineage>
</organism>
<dbReference type="AlphaFoldDB" id="A0A2U3QL00"/>
<keyword evidence="1" id="KW-0813">Transport</keyword>
<dbReference type="InterPro" id="IPR027417">
    <property type="entry name" value="P-loop_NTPase"/>
</dbReference>
<reference evidence="6" key="1">
    <citation type="submission" date="2018-03" db="EMBL/GenBank/DDBJ databases">
        <authorList>
            <person name="Zecchin S."/>
        </authorList>
    </citation>
    <scope>NUCLEOTIDE SEQUENCE [LARGE SCALE GENOMIC DNA]</scope>
</reference>
<dbReference type="InterPro" id="IPR003439">
    <property type="entry name" value="ABC_transporter-like_ATP-bd"/>
</dbReference>
<dbReference type="PANTHER" id="PTHR43023">
    <property type="entry name" value="PROTEIN TRIGALACTOSYLDIACYLGLYCEROL 3, CHLOROPLASTIC"/>
    <property type="match status" value="1"/>
</dbReference>
<dbReference type="EMBL" id="OUUY01000141">
    <property type="protein sequence ID" value="SPQ02084.1"/>
    <property type="molecule type" value="Genomic_DNA"/>
</dbReference>
<accession>A0A2U3QL00</accession>
<dbReference type="InterPro" id="IPR003593">
    <property type="entry name" value="AAA+_ATPase"/>
</dbReference>
<evidence type="ECO:0000259" key="4">
    <source>
        <dbReference type="PROSITE" id="PS50893"/>
    </source>
</evidence>
<dbReference type="GO" id="GO:0005524">
    <property type="term" value="F:ATP binding"/>
    <property type="evidence" value="ECO:0007669"/>
    <property type="project" value="UniProtKB-KW"/>
</dbReference>
<keyword evidence="2" id="KW-0547">Nucleotide-binding</keyword>
<feature type="domain" description="ABC transporter" evidence="4">
    <location>
        <begin position="2"/>
        <end position="238"/>
    </location>
</feature>
<dbReference type="PANTHER" id="PTHR43023:SF6">
    <property type="entry name" value="INTERMEMBRANE PHOSPHOLIPID TRANSPORT SYSTEM ATP-BINDING PROTEIN MLAF"/>
    <property type="match status" value="1"/>
</dbReference>
<proteinExistence type="predicted"/>
<gene>
    <name evidence="5" type="ORF">NBG4_90028</name>
</gene>